<evidence type="ECO:0000313" key="12">
    <source>
        <dbReference type="Proteomes" id="UP000007799"/>
    </source>
</evidence>
<evidence type="ECO:0000256" key="4">
    <source>
        <dbReference type="ARBA" id="ARBA00023002"/>
    </source>
</evidence>
<gene>
    <name evidence="11" type="ORF">PTSG_02308</name>
</gene>
<dbReference type="GeneID" id="16077390"/>
<accession>F2U1U1</accession>
<dbReference type="EMBL" id="GL832959">
    <property type="protein sequence ID" value="EGD81593.1"/>
    <property type="molecule type" value="Genomic_DNA"/>
</dbReference>
<comment type="subcellular location">
    <subcellularLocation>
        <location evidence="1">Mitochondrion</location>
    </subcellularLocation>
</comment>
<dbReference type="STRING" id="946362.F2U1U1"/>
<evidence type="ECO:0000256" key="7">
    <source>
        <dbReference type="ARBA" id="ARBA00023157"/>
    </source>
</evidence>
<evidence type="ECO:0000256" key="9">
    <source>
        <dbReference type="SAM" id="MobiDB-lite"/>
    </source>
</evidence>
<keyword evidence="3" id="KW-0653">Protein transport</keyword>
<dbReference type="KEGG" id="sre:PTSG_02308"/>
<evidence type="ECO:0000256" key="5">
    <source>
        <dbReference type="ARBA" id="ARBA00023010"/>
    </source>
</evidence>
<proteinExistence type="predicted"/>
<keyword evidence="12" id="KW-1185">Reference proteome</keyword>
<keyword evidence="7" id="KW-1015">Disulfide bond</keyword>
<feature type="domain" description="GCK" evidence="10">
    <location>
        <begin position="49"/>
        <end position="116"/>
    </location>
</feature>
<dbReference type="InterPro" id="IPR012891">
    <property type="entry name" value="GCK_dom"/>
</dbReference>
<keyword evidence="6" id="KW-0496">Mitochondrion</keyword>
<evidence type="ECO:0000256" key="8">
    <source>
        <dbReference type="ARBA" id="ARBA00023284"/>
    </source>
</evidence>
<dbReference type="FunCoup" id="F2U1U1">
    <property type="interactions" value="570"/>
</dbReference>
<dbReference type="eggNOG" id="KOG4149">
    <property type="taxonomic scope" value="Eukaryota"/>
</dbReference>
<sequence>MSAQQEEKDVVIFTTPESEEEMNIVEDKDKAPLRPDLGEAVGPSGEIDWDCPCLQGMADGPCGETFKAAFSCFVYSQAEEKGSDCIQQFEAMHECFNQHADYYAGDEGEQQSKTDATEATDTTASTQTTTEAEAHDSPAAAQDDSTSTTDQATEEQKSA</sequence>
<reference evidence="11" key="1">
    <citation type="submission" date="2009-08" db="EMBL/GenBank/DDBJ databases">
        <title>Annotation of Salpingoeca rosetta.</title>
        <authorList>
            <consortium name="The Broad Institute Genome Sequencing Platform"/>
            <person name="Russ C."/>
            <person name="Cuomo C."/>
            <person name="Burger G."/>
            <person name="Gray M.W."/>
            <person name="Holland P.W.H."/>
            <person name="King N."/>
            <person name="Lang F.B.F."/>
            <person name="Roger A.J."/>
            <person name="Ruiz-Trillo I."/>
            <person name="Young S.K."/>
            <person name="Zeng Q."/>
            <person name="Gargeya S."/>
            <person name="Alvarado L."/>
            <person name="Berlin A."/>
            <person name="Chapman S.B."/>
            <person name="Chen Z."/>
            <person name="Freedman E."/>
            <person name="Gellesch M."/>
            <person name="Goldberg J."/>
            <person name="Griggs A."/>
            <person name="Gujja S."/>
            <person name="Heilman E."/>
            <person name="Heiman D."/>
            <person name="Howarth C."/>
            <person name="Mehta T."/>
            <person name="Neiman D."/>
            <person name="Pearson M."/>
            <person name="Roberts A."/>
            <person name="Saif S."/>
            <person name="Shea T."/>
            <person name="Shenoy N."/>
            <person name="Sisk P."/>
            <person name="Stolte C."/>
            <person name="Sykes S."/>
            <person name="White J."/>
            <person name="Yandava C."/>
            <person name="Haas B."/>
            <person name="Nusbaum C."/>
            <person name="Birren B."/>
        </authorList>
    </citation>
    <scope>NUCLEOTIDE SEQUENCE</scope>
    <source>
        <strain evidence="11">ATCC 50818</strain>
    </source>
</reference>
<dbReference type="AlphaFoldDB" id="F2U1U1"/>
<dbReference type="InParanoid" id="F2U1U1"/>
<keyword evidence="8" id="KW-0676">Redox-active center</keyword>
<evidence type="ECO:0000256" key="1">
    <source>
        <dbReference type="ARBA" id="ARBA00004173"/>
    </source>
</evidence>
<organism evidence="11 12">
    <name type="scientific">Salpingoeca rosetta (strain ATCC 50818 / BSB-021)</name>
    <dbReference type="NCBI Taxonomy" id="946362"/>
    <lineage>
        <taxon>Eukaryota</taxon>
        <taxon>Choanoflagellata</taxon>
        <taxon>Craspedida</taxon>
        <taxon>Salpingoecidae</taxon>
        <taxon>Salpingoeca</taxon>
    </lineage>
</organism>
<dbReference type="SMART" id="SM01227">
    <property type="entry name" value="GCK"/>
    <property type="match status" value="1"/>
</dbReference>
<feature type="region of interest" description="Disordered" evidence="9">
    <location>
        <begin position="19"/>
        <end position="41"/>
    </location>
</feature>
<dbReference type="InterPro" id="IPR039289">
    <property type="entry name" value="CHCHD4"/>
</dbReference>
<protein>
    <recommendedName>
        <fullName evidence="10">GCK domain-containing protein</fullName>
    </recommendedName>
</protein>
<evidence type="ECO:0000256" key="3">
    <source>
        <dbReference type="ARBA" id="ARBA00022927"/>
    </source>
</evidence>
<dbReference type="PROSITE" id="PS51808">
    <property type="entry name" value="CHCH"/>
    <property type="match status" value="1"/>
</dbReference>
<keyword evidence="2" id="KW-0813">Transport</keyword>
<dbReference type="PANTHER" id="PTHR21622:SF0">
    <property type="entry name" value="COILED-COIL-HELIX-COILED-COIL-HELIX DOMAIN CONTAINING 4"/>
    <property type="match status" value="1"/>
</dbReference>
<name>F2U1U1_SALR5</name>
<evidence type="ECO:0000256" key="6">
    <source>
        <dbReference type="ARBA" id="ARBA00023128"/>
    </source>
</evidence>
<dbReference type="GO" id="GO:0015035">
    <property type="term" value="F:protein-disulfide reductase activity"/>
    <property type="evidence" value="ECO:0007669"/>
    <property type="project" value="InterPro"/>
</dbReference>
<keyword evidence="4" id="KW-0560">Oxidoreductase</keyword>
<evidence type="ECO:0000313" key="11">
    <source>
        <dbReference type="EMBL" id="EGD81593.1"/>
    </source>
</evidence>
<evidence type="ECO:0000259" key="10">
    <source>
        <dbReference type="SMART" id="SM01227"/>
    </source>
</evidence>
<dbReference type="GO" id="GO:0005758">
    <property type="term" value="C:mitochondrial intermembrane space"/>
    <property type="evidence" value="ECO:0007669"/>
    <property type="project" value="TreeGrafter"/>
</dbReference>
<feature type="compositionally biased region" description="Basic and acidic residues" evidence="9">
    <location>
        <begin position="25"/>
        <end position="37"/>
    </location>
</feature>
<dbReference type="GO" id="GO:0045041">
    <property type="term" value="P:protein import into mitochondrial intermembrane space"/>
    <property type="evidence" value="ECO:0007669"/>
    <property type="project" value="InterPro"/>
</dbReference>
<keyword evidence="5" id="KW-0811">Translocation</keyword>
<evidence type="ECO:0000256" key="2">
    <source>
        <dbReference type="ARBA" id="ARBA00022448"/>
    </source>
</evidence>
<dbReference type="OrthoDB" id="7481291at2759"/>
<dbReference type="RefSeq" id="XP_004996797.1">
    <property type="nucleotide sequence ID" value="XM_004996740.1"/>
</dbReference>
<feature type="compositionally biased region" description="Low complexity" evidence="9">
    <location>
        <begin position="117"/>
        <end position="151"/>
    </location>
</feature>
<dbReference type="Gene3D" id="1.10.287.2900">
    <property type="match status" value="1"/>
</dbReference>
<feature type="region of interest" description="Disordered" evidence="9">
    <location>
        <begin position="106"/>
        <end position="159"/>
    </location>
</feature>
<dbReference type="OMA" id="MANDQDN"/>
<dbReference type="Proteomes" id="UP000007799">
    <property type="component" value="Unassembled WGS sequence"/>
</dbReference>
<dbReference type="PANTHER" id="PTHR21622">
    <property type="entry name" value="COILED-COIL-HELIX-COILED-COIL-HELIX DOMAIN CONTAINING 4"/>
    <property type="match status" value="1"/>
</dbReference>